<dbReference type="AlphaFoldDB" id="A0A0C9Y4S5"/>
<dbReference type="EMBL" id="KN838584">
    <property type="protein sequence ID" value="KIK03083.1"/>
    <property type="molecule type" value="Genomic_DNA"/>
</dbReference>
<feature type="compositionally biased region" description="Basic and acidic residues" evidence="1">
    <location>
        <begin position="290"/>
        <end position="300"/>
    </location>
</feature>
<feature type="compositionally biased region" description="Polar residues" evidence="1">
    <location>
        <begin position="250"/>
        <end position="263"/>
    </location>
</feature>
<reference evidence="3" key="2">
    <citation type="submission" date="2015-01" db="EMBL/GenBank/DDBJ databases">
        <title>Evolutionary Origins and Diversification of the Mycorrhizal Mutualists.</title>
        <authorList>
            <consortium name="DOE Joint Genome Institute"/>
            <consortium name="Mycorrhizal Genomics Consortium"/>
            <person name="Kohler A."/>
            <person name="Kuo A."/>
            <person name="Nagy L.G."/>
            <person name="Floudas D."/>
            <person name="Copeland A."/>
            <person name="Barry K.W."/>
            <person name="Cichocki N."/>
            <person name="Veneault-Fourrey C."/>
            <person name="LaButti K."/>
            <person name="Lindquist E.A."/>
            <person name="Lipzen A."/>
            <person name="Lundell T."/>
            <person name="Morin E."/>
            <person name="Murat C."/>
            <person name="Riley R."/>
            <person name="Ohm R."/>
            <person name="Sun H."/>
            <person name="Tunlid A."/>
            <person name="Henrissat B."/>
            <person name="Grigoriev I.V."/>
            <person name="Hibbett D.S."/>
            <person name="Martin F."/>
        </authorList>
    </citation>
    <scope>NUCLEOTIDE SEQUENCE [LARGE SCALE GENOMIC DNA]</scope>
    <source>
        <strain evidence="3">LaAM-08-1</strain>
    </source>
</reference>
<reference evidence="2 3" key="1">
    <citation type="submission" date="2014-04" db="EMBL/GenBank/DDBJ databases">
        <authorList>
            <consortium name="DOE Joint Genome Institute"/>
            <person name="Kuo A."/>
            <person name="Kohler A."/>
            <person name="Nagy L.G."/>
            <person name="Floudas D."/>
            <person name="Copeland A."/>
            <person name="Barry K.W."/>
            <person name="Cichocki N."/>
            <person name="Veneault-Fourrey C."/>
            <person name="LaButti K."/>
            <person name="Lindquist E.A."/>
            <person name="Lipzen A."/>
            <person name="Lundell T."/>
            <person name="Morin E."/>
            <person name="Murat C."/>
            <person name="Sun H."/>
            <person name="Tunlid A."/>
            <person name="Henrissat B."/>
            <person name="Grigoriev I.V."/>
            <person name="Hibbett D.S."/>
            <person name="Martin F."/>
            <person name="Nordberg H.P."/>
            <person name="Cantor M.N."/>
            <person name="Hua S.X."/>
        </authorList>
    </citation>
    <scope>NUCLEOTIDE SEQUENCE [LARGE SCALE GENOMIC DNA]</scope>
    <source>
        <strain evidence="2 3">LaAM-08-1</strain>
    </source>
</reference>
<feature type="region of interest" description="Disordered" evidence="1">
    <location>
        <begin position="456"/>
        <end position="487"/>
    </location>
</feature>
<feature type="compositionally biased region" description="Polar residues" evidence="1">
    <location>
        <begin position="456"/>
        <end position="476"/>
    </location>
</feature>
<dbReference type="Proteomes" id="UP000054477">
    <property type="component" value="Unassembled WGS sequence"/>
</dbReference>
<accession>A0A0C9Y4S5</accession>
<feature type="region of interest" description="Disordered" evidence="1">
    <location>
        <begin position="1"/>
        <end position="31"/>
    </location>
</feature>
<feature type="compositionally biased region" description="Polar residues" evidence="1">
    <location>
        <begin position="173"/>
        <end position="193"/>
    </location>
</feature>
<organism evidence="2 3">
    <name type="scientific">Laccaria amethystina LaAM-08-1</name>
    <dbReference type="NCBI Taxonomy" id="1095629"/>
    <lineage>
        <taxon>Eukaryota</taxon>
        <taxon>Fungi</taxon>
        <taxon>Dikarya</taxon>
        <taxon>Basidiomycota</taxon>
        <taxon>Agaricomycotina</taxon>
        <taxon>Agaricomycetes</taxon>
        <taxon>Agaricomycetidae</taxon>
        <taxon>Agaricales</taxon>
        <taxon>Agaricineae</taxon>
        <taxon>Hydnangiaceae</taxon>
        <taxon>Laccaria</taxon>
    </lineage>
</organism>
<feature type="compositionally biased region" description="Basic and acidic residues" evidence="1">
    <location>
        <begin position="154"/>
        <end position="166"/>
    </location>
</feature>
<evidence type="ECO:0000313" key="2">
    <source>
        <dbReference type="EMBL" id="KIK03083.1"/>
    </source>
</evidence>
<feature type="compositionally biased region" description="Pro residues" evidence="1">
    <location>
        <begin position="202"/>
        <end position="212"/>
    </location>
</feature>
<feature type="compositionally biased region" description="Low complexity" evidence="1">
    <location>
        <begin position="144"/>
        <end position="153"/>
    </location>
</feature>
<feature type="region of interest" description="Disordered" evidence="1">
    <location>
        <begin position="56"/>
        <end position="379"/>
    </location>
</feature>
<name>A0A0C9Y4S5_9AGAR</name>
<evidence type="ECO:0000313" key="3">
    <source>
        <dbReference type="Proteomes" id="UP000054477"/>
    </source>
</evidence>
<gene>
    <name evidence="2" type="ORF">K443DRAFT_5666</name>
</gene>
<evidence type="ECO:0000256" key="1">
    <source>
        <dbReference type="SAM" id="MobiDB-lite"/>
    </source>
</evidence>
<proteinExistence type="predicted"/>
<dbReference type="HOGENOM" id="CLU_447630_0_0_1"/>
<sequence>MDETSTEHKNTSKPSNRIGKLRGYNQAPYDTPIETCHEQSIDLLLYNFKSMSLDLETNLDNKQQPKTPPPAASPKFPGHLSNPRPLRVSSGSTFQPEPADSNPQCKEKQPIDHQPAMQKPSSPPLEPQQRNDLRHDRSQTEMRPPSSSPLQPQQHEEQEHDHRQPEMRPPSSRPLQSQQCAEEGNFHSQPEMQTSHRDEPEMQPPSSRPLPPQQREEQGPYQSQPEMHSPPSCPQLPEQDSERHNPYPPQMQQASSTSKSQRAPSLPPPHPKHNQPRMQPPPPLHPLQSEWHHQDSERRGFPQVQMEQAPSLPELQAQQYEHGYRPAPYLPPVQPQGRPKQGHEYYQVNQPMQSPPLQPHQREEHRHASPYNIGGQNPGSFVDVLGQHLPKAVMDDLLTRSLMTNLQHSTSTPPMTPSAYPGSISSPRGHRESPNSSPAVMRKNFRTSSEVALQQPVLNSSHAVDSEVSSTLQAVSARQDHDQEASPQLINAEKRSRVIIGKLPEGVPNQIVWYQSRSDKQIARPPLLNQFHGPNIGEVYVHSYISEGQDAAQIWLFQGPRLGWSDVSAAFLSDSVQIPHPLTDTRILVRYLGRGFEPSYVLRKSRRPVT</sequence>
<feature type="compositionally biased region" description="Basic and acidic residues" evidence="1">
    <location>
        <begin position="129"/>
        <end position="140"/>
    </location>
</feature>
<feature type="region of interest" description="Disordered" evidence="1">
    <location>
        <begin position="407"/>
        <end position="441"/>
    </location>
</feature>
<feature type="compositionally biased region" description="Basic and acidic residues" evidence="1">
    <location>
        <begin position="1"/>
        <end position="10"/>
    </location>
</feature>
<keyword evidence="3" id="KW-1185">Reference proteome</keyword>
<protein>
    <submittedName>
        <fullName evidence="2">Uncharacterized protein</fullName>
    </submittedName>
</protein>